<dbReference type="Pfam" id="PF09375">
    <property type="entry name" value="Peptidase_M75"/>
    <property type="match status" value="1"/>
</dbReference>
<dbReference type="InterPro" id="IPR038352">
    <property type="entry name" value="Imelysin_sf"/>
</dbReference>
<evidence type="ECO:0000256" key="3">
    <source>
        <dbReference type="SAM" id="SignalP"/>
    </source>
</evidence>
<evidence type="ECO:0000256" key="2">
    <source>
        <dbReference type="ARBA" id="ARBA00022729"/>
    </source>
</evidence>
<keyword evidence="6" id="KW-1185">Reference proteome</keyword>
<evidence type="ECO:0000313" key="5">
    <source>
        <dbReference type="EMBL" id="MCB2380269.1"/>
    </source>
</evidence>
<dbReference type="InterPro" id="IPR034984">
    <property type="entry name" value="Imelysin-like_IPPA"/>
</dbReference>
<comment type="subcellular location">
    <subcellularLocation>
        <location evidence="1">Cell envelope</location>
    </subcellularLocation>
</comment>
<dbReference type="RefSeq" id="WP_226190014.1">
    <property type="nucleotide sequence ID" value="NZ_JAJADQ010000015.1"/>
</dbReference>
<protein>
    <submittedName>
        <fullName evidence="5">Imelysin family protein</fullName>
    </submittedName>
</protein>
<keyword evidence="2 3" id="KW-0732">Signal</keyword>
<dbReference type="CDD" id="cd14659">
    <property type="entry name" value="Imelysin-like_IPPA"/>
    <property type="match status" value="1"/>
</dbReference>
<evidence type="ECO:0000256" key="1">
    <source>
        <dbReference type="ARBA" id="ARBA00004196"/>
    </source>
</evidence>
<feature type="domain" description="Imelysin-like" evidence="4">
    <location>
        <begin position="52"/>
        <end position="293"/>
    </location>
</feature>
<comment type="caution">
    <text evidence="5">The sequence shown here is derived from an EMBL/GenBank/DDBJ whole genome shotgun (WGS) entry which is preliminary data.</text>
</comment>
<name>A0ABS8AL82_9BACT</name>
<dbReference type="Gene3D" id="1.20.1420.20">
    <property type="entry name" value="M75 peptidase, HXXE motif"/>
    <property type="match status" value="1"/>
</dbReference>
<dbReference type="InterPro" id="IPR018976">
    <property type="entry name" value="Imelysin-like"/>
</dbReference>
<organism evidence="5 6">
    <name type="scientific">Hymenobacter nitidus</name>
    <dbReference type="NCBI Taxonomy" id="2880929"/>
    <lineage>
        <taxon>Bacteria</taxon>
        <taxon>Pseudomonadati</taxon>
        <taxon>Bacteroidota</taxon>
        <taxon>Cytophagia</taxon>
        <taxon>Cytophagales</taxon>
        <taxon>Hymenobacteraceae</taxon>
        <taxon>Hymenobacter</taxon>
    </lineage>
</organism>
<proteinExistence type="predicted"/>
<dbReference type="EMBL" id="JAJADQ010000015">
    <property type="protein sequence ID" value="MCB2380269.1"/>
    <property type="molecule type" value="Genomic_DNA"/>
</dbReference>
<gene>
    <name evidence="5" type="ORF">LGH70_21945</name>
</gene>
<sequence length="370" mass="40121">MKKTLLFALTLLLLSVGIFSCQKDPGTDTPEPGAGPDRKALLTYWADSLVKPGYQRFNTKLTTLKAKTTAFTAAPTAATLLEARQAWASAYVEWQKVELYEFGPAEQVSLRNRFNIYPADVAGINRNISAGTYDFELSTAIPQQGFPALDYLLNGIATSDAAIAQQYATSAAHRRYLTDVVAKMEQTFGTVYSQWNGSYRDTFVGNTGTDASSSLSRVVNAYSLYFERFLRAGKIGIPAGTMSGTPLPEKMEAYYHRGALPLQLATTAHATVQAFFNGRAGQPSLKSYLDALGAKDSRTGQGLAGLINTQFGVSFQQLSSLGPDLHATFTSRNPDAVASYNEMQKAVRLLKVDMTSALSVTVTYVDNDGD</sequence>
<evidence type="ECO:0000259" key="4">
    <source>
        <dbReference type="Pfam" id="PF09375"/>
    </source>
</evidence>
<feature type="signal peptide" evidence="3">
    <location>
        <begin position="1"/>
        <end position="20"/>
    </location>
</feature>
<feature type="chain" id="PRO_5046977699" evidence="3">
    <location>
        <begin position="21"/>
        <end position="370"/>
    </location>
</feature>
<evidence type="ECO:0000313" key="6">
    <source>
        <dbReference type="Proteomes" id="UP001165297"/>
    </source>
</evidence>
<dbReference type="PROSITE" id="PS51257">
    <property type="entry name" value="PROKAR_LIPOPROTEIN"/>
    <property type="match status" value="1"/>
</dbReference>
<accession>A0ABS8AL82</accession>
<reference evidence="5" key="1">
    <citation type="submission" date="2021-10" db="EMBL/GenBank/DDBJ databases">
        <authorList>
            <person name="Dean J.D."/>
            <person name="Kim M.K."/>
            <person name="Newey C.N."/>
            <person name="Stoker T.S."/>
            <person name="Thompson D.W."/>
            <person name="Grose J.H."/>
        </authorList>
    </citation>
    <scope>NUCLEOTIDE SEQUENCE</scope>
    <source>
        <strain evidence="5">BT635</strain>
    </source>
</reference>
<dbReference type="Proteomes" id="UP001165297">
    <property type="component" value="Unassembled WGS sequence"/>
</dbReference>